<dbReference type="Proteomes" id="UP000789405">
    <property type="component" value="Unassembled WGS sequence"/>
</dbReference>
<comment type="caution">
    <text evidence="2">The sequence shown here is derived from an EMBL/GenBank/DDBJ whole genome shotgun (WGS) entry which is preliminary data.</text>
</comment>
<protein>
    <submittedName>
        <fullName evidence="2">18266_t:CDS:1</fullName>
    </submittedName>
</protein>
<feature type="non-terminal residue" evidence="2">
    <location>
        <position position="40"/>
    </location>
</feature>
<feature type="non-terminal residue" evidence="2">
    <location>
        <position position="1"/>
    </location>
</feature>
<gene>
    <name evidence="2" type="ORF">DERYTH_LOCUS26078</name>
</gene>
<evidence type="ECO:0000313" key="2">
    <source>
        <dbReference type="EMBL" id="CAG8815198.1"/>
    </source>
</evidence>
<keyword evidence="3" id="KW-1185">Reference proteome</keyword>
<evidence type="ECO:0000256" key="1">
    <source>
        <dbReference type="SAM" id="Phobius"/>
    </source>
</evidence>
<keyword evidence="1" id="KW-1133">Transmembrane helix</keyword>
<dbReference type="EMBL" id="CAJVPY010052253">
    <property type="protein sequence ID" value="CAG8815198.1"/>
    <property type="molecule type" value="Genomic_DNA"/>
</dbReference>
<evidence type="ECO:0000313" key="3">
    <source>
        <dbReference type="Proteomes" id="UP000789405"/>
    </source>
</evidence>
<keyword evidence="1" id="KW-0472">Membrane</keyword>
<reference evidence="2" key="1">
    <citation type="submission" date="2021-06" db="EMBL/GenBank/DDBJ databases">
        <authorList>
            <person name="Kallberg Y."/>
            <person name="Tangrot J."/>
            <person name="Rosling A."/>
        </authorList>
    </citation>
    <scope>NUCLEOTIDE SEQUENCE</scope>
    <source>
        <strain evidence="2">MA453B</strain>
    </source>
</reference>
<organism evidence="2 3">
    <name type="scientific">Dentiscutata erythropus</name>
    <dbReference type="NCBI Taxonomy" id="1348616"/>
    <lineage>
        <taxon>Eukaryota</taxon>
        <taxon>Fungi</taxon>
        <taxon>Fungi incertae sedis</taxon>
        <taxon>Mucoromycota</taxon>
        <taxon>Glomeromycotina</taxon>
        <taxon>Glomeromycetes</taxon>
        <taxon>Diversisporales</taxon>
        <taxon>Gigasporaceae</taxon>
        <taxon>Dentiscutata</taxon>
    </lineage>
</organism>
<proteinExistence type="predicted"/>
<dbReference type="AlphaFoldDB" id="A0A9N9PF48"/>
<keyword evidence="1" id="KW-0812">Transmembrane</keyword>
<accession>A0A9N9PF48</accession>
<name>A0A9N9PF48_9GLOM</name>
<feature type="transmembrane region" description="Helical" evidence="1">
    <location>
        <begin position="18"/>
        <end position="37"/>
    </location>
</feature>
<sequence length="40" mass="4617">QESKISNPPKAVVNLVNWVFNPDTVIYIKIITAFIVFNRK</sequence>